<dbReference type="InterPro" id="IPR036812">
    <property type="entry name" value="NAD(P)_OxRdtase_dom_sf"/>
</dbReference>
<dbReference type="RefSeq" id="WP_046511573.1">
    <property type="nucleotide sequence ID" value="NZ_LAYZ01000001.1"/>
</dbReference>
<feature type="domain" description="NADP-dependent oxidoreductase" evidence="1">
    <location>
        <begin position="15"/>
        <end position="291"/>
    </location>
</feature>
<accession>A0A0M2SMU9</accession>
<evidence type="ECO:0000313" key="3">
    <source>
        <dbReference type="Proteomes" id="UP000034287"/>
    </source>
</evidence>
<gene>
    <name evidence="2" type="ORF">WN59_01655</name>
</gene>
<dbReference type="AlphaFoldDB" id="A0A0M2SMU9"/>
<dbReference type="Gene3D" id="3.20.20.100">
    <property type="entry name" value="NADP-dependent oxidoreductase domain"/>
    <property type="match status" value="1"/>
</dbReference>
<dbReference type="CDD" id="cd19086">
    <property type="entry name" value="AKR_AKR11C1"/>
    <property type="match status" value="1"/>
</dbReference>
<protein>
    <submittedName>
        <fullName evidence="2">Aldo/keto reductase</fullName>
    </submittedName>
</protein>
<sequence length="303" mass="33945">MRTLNTKDGLSLSELSLGCMNLPIDDKAESEKIIETALDAGINYFDTADLYQFGENERLVGEILEKYRSRYDFLIGTKVGNQFDAKNREKTAWNPSASYIKEAVKDSLRRLGVSELDLYQLHGGTIEDNKDETIQAFEDLKQEGTIRSYGISSIRMNVIDYYKKHSAIATLMMQFNPIDNRPLEVTDGLSGIRPLARGPVMKGLLSDKASSVLEKKFDEGVLDYSKDELEETVDALAAINRDLTALSYAFLRKNGAVIVNGVSSLRQLEDNLASYGRTEDLTDDGYNSILEAVKILKYGEHRI</sequence>
<dbReference type="EMBL" id="LAYZ01000001">
    <property type="protein sequence ID" value="KKK35563.1"/>
    <property type="molecule type" value="Genomic_DNA"/>
</dbReference>
<dbReference type="SUPFAM" id="SSF51430">
    <property type="entry name" value="NAD(P)-linked oxidoreductase"/>
    <property type="match status" value="1"/>
</dbReference>
<proteinExistence type="predicted"/>
<reference evidence="2 3" key="1">
    <citation type="submission" date="2015-04" db="EMBL/GenBank/DDBJ databases">
        <title>Taxonomic description and genome sequence of Salinicoccus sediminis sp. nov., a novel hyper halotolerant bacterium isolated from marine sediment.</title>
        <authorList>
            <person name="Mathan Kumar R."/>
            <person name="Kaur G."/>
            <person name="Kumar N."/>
            <person name="Kumar A."/>
            <person name="Singh N.K."/>
            <person name="Kaur N."/>
            <person name="Mayilraj S."/>
        </authorList>
    </citation>
    <scope>NUCLEOTIDE SEQUENCE [LARGE SCALE GENOMIC DNA]</scope>
    <source>
        <strain evidence="2 3">SV-16</strain>
    </source>
</reference>
<dbReference type="InterPro" id="IPR053135">
    <property type="entry name" value="AKR2_Oxidoreductase"/>
</dbReference>
<dbReference type="OrthoDB" id="9773828at2"/>
<evidence type="ECO:0000259" key="1">
    <source>
        <dbReference type="Pfam" id="PF00248"/>
    </source>
</evidence>
<dbReference type="PANTHER" id="PTHR43312">
    <property type="entry name" value="D-THREO-ALDOSE 1-DEHYDROGENASE"/>
    <property type="match status" value="1"/>
</dbReference>
<evidence type="ECO:0000313" key="2">
    <source>
        <dbReference type="EMBL" id="KKK35563.1"/>
    </source>
</evidence>
<dbReference type="PANTHER" id="PTHR43312:SF1">
    <property type="entry name" value="NADP-DEPENDENT OXIDOREDUCTASE DOMAIN-CONTAINING PROTEIN"/>
    <property type="match status" value="1"/>
</dbReference>
<dbReference type="PATRIC" id="fig|1432562.3.peg.342"/>
<dbReference type="InterPro" id="IPR023210">
    <property type="entry name" value="NADP_OxRdtase_dom"/>
</dbReference>
<comment type="caution">
    <text evidence="2">The sequence shown here is derived from an EMBL/GenBank/DDBJ whole genome shotgun (WGS) entry which is preliminary data.</text>
</comment>
<dbReference type="Proteomes" id="UP000034287">
    <property type="component" value="Unassembled WGS sequence"/>
</dbReference>
<dbReference type="Pfam" id="PF00248">
    <property type="entry name" value="Aldo_ket_red"/>
    <property type="match status" value="1"/>
</dbReference>
<keyword evidence="3" id="KW-1185">Reference proteome</keyword>
<organism evidence="2 3">
    <name type="scientific">Salinicoccus sediminis</name>
    <dbReference type="NCBI Taxonomy" id="1432562"/>
    <lineage>
        <taxon>Bacteria</taxon>
        <taxon>Bacillati</taxon>
        <taxon>Bacillota</taxon>
        <taxon>Bacilli</taxon>
        <taxon>Bacillales</taxon>
        <taxon>Staphylococcaceae</taxon>
        <taxon>Salinicoccus</taxon>
    </lineage>
</organism>
<name>A0A0M2SMU9_9STAP</name>
<dbReference type="STRING" id="1432562.WN59_01655"/>